<dbReference type="AlphaFoldDB" id="A0AAW1X3Z9"/>
<dbReference type="Proteomes" id="UP001457282">
    <property type="component" value="Unassembled WGS sequence"/>
</dbReference>
<protein>
    <submittedName>
        <fullName evidence="1">Uncharacterized protein</fullName>
    </submittedName>
</protein>
<evidence type="ECO:0000313" key="2">
    <source>
        <dbReference type="Proteomes" id="UP001457282"/>
    </source>
</evidence>
<dbReference type="EMBL" id="JBEDUW010000004">
    <property type="protein sequence ID" value="KAK9931189.1"/>
    <property type="molecule type" value="Genomic_DNA"/>
</dbReference>
<accession>A0AAW1X3Z9</accession>
<name>A0AAW1X3Z9_RUBAR</name>
<organism evidence="1 2">
    <name type="scientific">Rubus argutus</name>
    <name type="common">Southern blackberry</name>
    <dbReference type="NCBI Taxonomy" id="59490"/>
    <lineage>
        <taxon>Eukaryota</taxon>
        <taxon>Viridiplantae</taxon>
        <taxon>Streptophyta</taxon>
        <taxon>Embryophyta</taxon>
        <taxon>Tracheophyta</taxon>
        <taxon>Spermatophyta</taxon>
        <taxon>Magnoliopsida</taxon>
        <taxon>eudicotyledons</taxon>
        <taxon>Gunneridae</taxon>
        <taxon>Pentapetalae</taxon>
        <taxon>rosids</taxon>
        <taxon>fabids</taxon>
        <taxon>Rosales</taxon>
        <taxon>Rosaceae</taxon>
        <taxon>Rosoideae</taxon>
        <taxon>Rosoideae incertae sedis</taxon>
        <taxon>Rubus</taxon>
    </lineage>
</organism>
<keyword evidence="2" id="KW-1185">Reference proteome</keyword>
<proteinExistence type="predicted"/>
<evidence type="ECO:0000313" key="1">
    <source>
        <dbReference type="EMBL" id="KAK9931189.1"/>
    </source>
</evidence>
<sequence>MLQPIPSILPSPMSIHTGLVAPSRPWGADVNPTRRTSSDTAPLVLLVKDLNLALSPLHPLVVPAIPSQTGARVGRLTAGRGSIPTPHISSS</sequence>
<comment type="caution">
    <text evidence="1">The sequence shown here is derived from an EMBL/GenBank/DDBJ whole genome shotgun (WGS) entry which is preliminary data.</text>
</comment>
<gene>
    <name evidence="1" type="ORF">M0R45_018477</name>
</gene>
<reference evidence="1 2" key="1">
    <citation type="journal article" date="2023" name="G3 (Bethesda)">
        <title>A chromosome-length genome assembly and annotation of blackberry (Rubus argutus, cv. 'Hillquist').</title>
        <authorList>
            <person name="Bruna T."/>
            <person name="Aryal R."/>
            <person name="Dudchenko O."/>
            <person name="Sargent D.J."/>
            <person name="Mead D."/>
            <person name="Buti M."/>
            <person name="Cavallini A."/>
            <person name="Hytonen T."/>
            <person name="Andres J."/>
            <person name="Pham M."/>
            <person name="Weisz D."/>
            <person name="Mascagni F."/>
            <person name="Usai G."/>
            <person name="Natali L."/>
            <person name="Bassil N."/>
            <person name="Fernandez G.E."/>
            <person name="Lomsadze A."/>
            <person name="Armour M."/>
            <person name="Olukolu B."/>
            <person name="Poorten T."/>
            <person name="Britton C."/>
            <person name="Davik J."/>
            <person name="Ashrafi H."/>
            <person name="Aiden E.L."/>
            <person name="Borodovsky M."/>
            <person name="Worthington M."/>
        </authorList>
    </citation>
    <scope>NUCLEOTIDE SEQUENCE [LARGE SCALE GENOMIC DNA]</scope>
    <source>
        <strain evidence="1">PI 553951</strain>
    </source>
</reference>